<evidence type="ECO:0000313" key="8">
    <source>
        <dbReference type="Proteomes" id="UP000660668"/>
    </source>
</evidence>
<name>A0A930VTG6_9ACTN</name>
<reference evidence="7" key="1">
    <citation type="submission" date="2020-11" db="EMBL/GenBank/DDBJ databases">
        <title>Nocardioides cynanchi sp. nov., isolated from soil of rhizosphere of Cynanchum wilfordii.</title>
        <authorList>
            <person name="Lee J.-S."/>
            <person name="Suh M.K."/>
            <person name="Kim J.-S."/>
        </authorList>
    </citation>
    <scope>NUCLEOTIDE SEQUENCE</scope>
    <source>
        <strain evidence="7">KCTC 19276</strain>
    </source>
</reference>
<comment type="subcellular location">
    <subcellularLocation>
        <location evidence="1">Membrane</location>
        <topology evidence="1">Multi-pass membrane protein</topology>
    </subcellularLocation>
</comment>
<gene>
    <name evidence="7" type="ORF">ISU10_22370</name>
</gene>
<feature type="transmembrane region" description="Helical" evidence="5">
    <location>
        <begin position="55"/>
        <end position="73"/>
    </location>
</feature>
<feature type="domain" description="Integral membrane bound transporter" evidence="6">
    <location>
        <begin position="44"/>
        <end position="165"/>
    </location>
</feature>
<dbReference type="AlphaFoldDB" id="A0A930VTG6"/>
<feature type="transmembrane region" description="Helical" evidence="5">
    <location>
        <begin position="156"/>
        <end position="175"/>
    </location>
</feature>
<evidence type="ECO:0000256" key="2">
    <source>
        <dbReference type="ARBA" id="ARBA00022692"/>
    </source>
</evidence>
<dbReference type="EMBL" id="JADKPO010000059">
    <property type="protein sequence ID" value="MBF4770525.1"/>
    <property type="molecule type" value="Genomic_DNA"/>
</dbReference>
<evidence type="ECO:0000256" key="3">
    <source>
        <dbReference type="ARBA" id="ARBA00022989"/>
    </source>
</evidence>
<evidence type="ECO:0000313" key="7">
    <source>
        <dbReference type="EMBL" id="MBF4770525.1"/>
    </source>
</evidence>
<comment type="caution">
    <text evidence="7">The sequence shown here is derived from an EMBL/GenBank/DDBJ whole genome shotgun (WGS) entry which is preliminary data.</text>
</comment>
<protein>
    <submittedName>
        <fullName evidence="7">FUSC family protein</fullName>
    </submittedName>
</protein>
<evidence type="ECO:0000256" key="1">
    <source>
        <dbReference type="ARBA" id="ARBA00004141"/>
    </source>
</evidence>
<dbReference type="Proteomes" id="UP000660668">
    <property type="component" value="Unassembled WGS sequence"/>
</dbReference>
<evidence type="ECO:0000259" key="6">
    <source>
        <dbReference type="Pfam" id="PF13515"/>
    </source>
</evidence>
<organism evidence="7 8">
    <name type="scientific">Nocardioides agariphilus</name>
    <dbReference type="NCBI Taxonomy" id="433664"/>
    <lineage>
        <taxon>Bacteria</taxon>
        <taxon>Bacillati</taxon>
        <taxon>Actinomycetota</taxon>
        <taxon>Actinomycetes</taxon>
        <taxon>Propionibacteriales</taxon>
        <taxon>Nocardioidaceae</taxon>
        <taxon>Nocardioides</taxon>
    </lineage>
</organism>
<feature type="transmembrane region" description="Helical" evidence="5">
    <location>
        <begin position="127"/>
        <end position="144"/>
    </location>
</feature>
<accession>A0A930VTG6</accession>
<keyword evidence="4 5" id="KW-0472">Membrane</keyword>
<dbReference type="GO" id="GO:0016020">
    <property type="term" value="C:membrane"/>
    <property type="evidence" value="ECO:0007669"/>
    <property type="project" value="UniProtKB-SubCell"/>
</dbReference>
<evidence type="ECO:0000256" key="4">
    <source>
        <dbReference type="ARBA" id="ARBA00023136"/>
    </source>
</evidence>
<proteinExistence type="predicted"/>
<keyword evidence="2 5" id="KW-0812">Transmembrane</keyword>
<sequence>MEGQGRADSLDRLWRRGRTSVDARLDRWRSKSWQVGQCAIAAGLAWLVAHDLLGHATPFFAPIAAVVSLGTSYGQRLRRVAEVTVGVAVGVFLADLIVSGIGSGWWQLTVIVALAMSTAILLDGGQLFMMQAAVQSIVVATLVPDPGAALTRWTDAVVGGVVALVAATVVPAAPLRRPREQAARVVRKVEELLRAAAEVMVDGEVEPALDLLADARSTDHYVTELRAAADEGLAVVASSPFRVRHKPGVRRMVDLVDPIDRALRSTRVLVRRTAITAYRHRPVPASYARLCVDLADAAEVVARELMADRMALAARPILVAVGNATGEVERTADLNTDVLLAQIRSVVADLLLLTGLDEVESTDLLPPPRDAA</sequence>
<dbReference type="InterPro" id="IPR049453">
    <property type="entry name" value="Memb_transporter_dom"/>
</dbReference>
<feature type="transmembrane region" description="Helical" evidence="5">
    <location>
        <begin position="80"/>
        <end position="98"/>
    </location>
</feature>
<dbReference type="Pfam" id="PF13515">
    <property type="entry name" value="FUSC_2"/>
    <property type="match status" value="1"/>
</dbReference>
<dbReference type="RefSeq" id="WP_194698669.1">
    <property type="nucleotide sequence ID" value="NZ_JADKPO010000059.1"/>
</dbReference>
<keyword evidence="8" id="KW-1185">Reference proteome</keyword>
<evidence type="ECO:0000256" key="5">
    <source>
        <dbReference type="SAM" id="Phobius"/>
    </source>
</evidence>
<keyword evidence="3 5" id="KW-1133">Transmembrane helix</keyword>